<evidence type="ECO:0000313" key="3">
    <source>
        <dbReference type="EMBL" id="WDR03563.1"/>
    </source>
</evidence>
<dbReference type="InterPro" id="IPR058788">
    <property type="entry name" value="ApnL_N"/>
</dbReference>
<protein>
    <submittedName>
        <fullName evidence="3">Uncharacterized protein</fullName>
    </submittedName>
</protein>
<dbReference type="RefSeq" id="WP_282219955.1">
    <property type="nucleotide sequence ID" value="NZ_CP118246.1"/>
</dbReference>
<dbReference type="EMBL" id="CP118246">
    <property type="protein sequence ID" value="WDR03563.1"/>
    <property type="molecule type" value="Genomic_DNA"/>
</dbReference>
<dbReference type="Pfam" id="PF25837">
    <property type="entry name" value="Apionate_lact_N"/>
    <property type="match status" value="1"/>
</dbReference>
<dbReference type="InterPro" id="IPR058787">
    <property type="entry name" value="ApnL_M"/>
</dbReference>
<evidence type="ECO:0000259" key="2">
    <source>
        <dbReference type="Pfam" id="PF25838"/>
    </source>
</evidence>
<sequence length="348" mass="36837">MLRAISFVVRDTSWGTYAPVLDDWHVDASDLGFRISYSGQCTGPNGSFDFEARIEGSADGRLSFSAKGSSSAGFSTNRTGFVVLHGLEGVRGTMVDVRHSDGRRSRAKFPDLVDPDTPITNIRALTHSPRPGLSVTVTMRGEAFEMEDQRNWTDASYKTYVRPLALGYPYVIDPEVPVIQSIELQIADTADGASPASPITPSVSIRESTGSMPAVGLAWTGGDTAFPKGLCPSHIVARFDARMPLADLALDDLGKLLGETGATLDADIVIDGISPIAELARISAMIKAAGLGPARILVVPARDLRSRASRHLPEGEADYPEITAAARAAFPGVAIGGGTVVGFPETQP</sequence>
<dbReference type="Pfam" id="PF25838">
    <property type="entry name" value="Apionate_lact_M"/>
    <property type="match status" value="1"/>
</dbReference>
<keyword evidence="4" id="KW-1185">Reference proteome</keyword>
<evidence type="ECO:0000313" key="4">
    <source>
        <dbReference type="Proteomes" id="UP001220530"/>
    </source>
</evidence>
<proteinExistence type="predicted"/>
<gene>
    <name evidence="3" type="ORF">PSQ19_05600</name>
</gene>
<accession>A0ABY7YQG2</accession>
<reference evidence="3 4" key="1">
    <citation type="submission" date="2023-02" db="EMBL/GenBank/DDBJ databases">
        <title>Devosia algicola sp. nov., isolated from the phycosphere of marine algae.</title>
        <authorList>
            <person name="Kim J.M."/>
            <person name="Lee J.K."/>
            <person name="Choi B.J."/>
            <person name="Bayburt H."/>
            <person name="Jeon C.O."/>
        </authorList>
    </citation>
    <scope>NUCLEOTIDE SEQUENCE [LARGE SCALE GENOMIC DNA]</scope>
    <source>
        <strain evidence="3 4">G20-9</strain>
    </source>
</reference>
<feature type="domain" description="D-apionate lactonase TIM barrel" evidence="2">
    <location>
        <begin position="230"/>
        <end position="345"/>
    </location>
</feature>
<dbReference type="Proteomes" id="UP001220530">
    <property type="component" value="Chromosome"/>
</dbReference>
<feature type="domain" description="D-apionate lactonase N-terminal" evidence="1">
    <location>
        <begin position="1"/>
        <end position="188"/>
    </location>
</feature>
<organism evidence="3 4">
    <name type="scientific">Devosia algicola</name>
    <dbReference type="NCBI Taxonomy" id="3026418"/>
    <lineage>
        <taxon>Bacteria</taxon>
        <taxon>Pseudomonadati</taxon>
        <taxon>Pseudomonadota</taxon>
        <taxon>Alphaproteobacteria</taxon>
        <taxon>Hyphomicrobiales</taxon>
        <taxon>Devosiaceae</taxon>
        <taxon>Devosia</taxon>
    </lineage>
</organism>
<name>A0ABY7YQG2_9HYPH</name>
<evidence type="ECO:0000259" key="1">
    <source>
        <dbReference type="Pfam" id="PF25837"/>
    </source>
</evidence>